<name>A0A165DMP4_EXIGL</name>
<dbReference type="STRING" id="1314781.A0A165DMP4"/>
<keyword evidence="1" id="KW-0479">Metal-binding</keyword>
<evidence type="ECO:0000256" key="1">
    <source>
        <dbReference type="ARBA" id="ARBA00022723"/>
    </source>
</evidence>
<dbReference type="InParanoid" id="A0A165DMP4"/>
<reference evidence="6 7" key="1">
    <citation type="journal article" date="2016" name="Mol. Biol. Evol.">
        <title>Comparative Genomics of Early-Diverging Mushroom-Forming Fungi Provides Insights into the Origins of Lignocellulose Decay Capabilities.</title>
        <authorList>
            <person name="Nagy L.G."/>
            <person name="Riley R."/>
            <person name="Tritt A."/>
            <person name="Adam C."/>
            <person name="Daum C."/>
            <person name="Floudas D."/>
            <person name="Sun H."/>
            <person name="Yadav J.S."/>
            <person name="Pangilinan J."/>
            <person name="Larsson K.H."/>
            <person name="Matsuura K."/>
            <person name="Barry K."/>
            <person name="Labutti K."/>
            <person name="Kuo R."/>
            <person name="Ohm R.A."/>
            <person name="Bhattacharya S.S."/>
            <person name="Shirouzu T."/>
            <person name="Yoshinaga Y."/>
            <person name="Martin F.M."/>
            <person name="Grigoriev I.V."/>
            <person name="Hibbett D.S."/>
        </authorList>
    </citation>
    <scope>NUCLEOTIDE SEQUENCE [LARGE SCALE GENOMIC DNA]</scope>
    <source>
        <strain evidence="6 7">HHB12029</strain>
    </source>
</reference>
<accession>A0A165DMP4</accession>
<dbReference type="InterPro" id="IPR000923">
    <property type="entry name" value="BlueCu_1"/>
</dbReference>
<dbReference type="EMBL" id="KV426206">
    <property type="protein sequence ID" value="KZV84923.1"/>
    <property type="molecule type" value="Genomic_DNA"/>
</dbReference>
<dbReference type="GO" id="GO:0009055">
    <property type="term" value="F:electron transfer activity"/>
    <property type="evidence" value="ECO:0007669"/>
    <property type="project" value="InterPro"/>
</dbReference>
<dbReference type="OrthoDB" id="1921208at2759"/>
<evidence type="ECO:0000256" key="2">
    <source>
        <dbReference type="ARBA" id="ARBA00023008"/>
    </source>
</evidence>
<evidence type="ECO:0000313" key="6">
    <source>
        <dbReference type="EMBL" id="KZV84923.1"/>
    </source>
</evidence>
<dbReference type="Pfam" id="PF00127">
    <property type="entry name" value="Copper-bind"/>
    <property type="match status" value="1"/>
</dbReference>
<dbReference type="Proteomes" id="UP000077266">
    <property type="component" value="Unassembled WGS sequence"/>
</dbReference>
<gene>
    <name evidence="6" type="ORF">EXIGLDRAFT_753572</name>
</gene>
<dbReference type="SUPFAM" id="SSF49503">
    <property type="entry name" value="Cupredoxins"/>
    <property type="match status" value="1"/>
</dbReference>
<sequence length="190" mass="18554">MRGAFVVAATLGAVVAAQQTVQVGPSGSFTFSPNTLTAQPGETIMFNLVDPIHTVTQAAGIDSACVQSGFSSNLGDSSFQITVNDTKPIYIFCGPHCTFGMVMIINPANSGDVAAFGQVATGGPPPATSGGASSPAAGASTTDTNAPAPSSTDSTSPSATGSTNAPGGAASSNVPSFFGALVGLALAAFF</sequence>
<feature type="domain" description="Blue (type 1) copper" evidence="5">
    <location>
        <begin position="24"/>
        <end position="105"/>
    </location>
</feature>
<dbReference type="PANTHER" id="PTHR34883">
    <property type="entry name" value="SERINE-RICH PROTEIN, PUTATIVE-RELATED-RELATED"/>
    <property type="match status" value="1"/>
</dbReference>
<organism evidence="6 7">
    <name type="scientific">Exidia glandulosa HHB12029</name>
    <dbReference type="NCBI Taxonomy" id="1314781"/>
    <lineage>
        <taxon>Eukaryota</taxon>
        <taxon>Fungi</taxon>
        <taxon>Dikarya</taxon>
        <taxon>Basidiomycota</taxon>
        <taxon>Agaricomycotina</taxon>
        <taxon>Agaricomycetes</taxon>
        <taxon>Auriculariales</taxon>
        <taxon>Exidiaceae</taxon>
        <taxon>Exidia</taxon>
    </lineage>
</organism>
<feature type="chain" id="PRO_5007856645" description="Blue (type 1) copper domain-containing protein" evidence="4">
    <location>
        <begin position="17"/>
        <end position="190"/>
    </location>
</feature>
<feature type="region of interest" description="Disordered" evidence="3">
    <location>
        <begin position="124"/>
        <end position="167"/>
    </location>
</feature>
<dbReference type="PANTHER" id="PTHR34883:SF17">
    <property type="entry name" value="CUPREDOXIN"/>
    <property type="match status" value="1"/>
</dbReference>
<keyword evidence="7" id="KW-1185">Reference proteome</keyword>
<dbReference type="AlphaFoldDB" id="A0A165DMP4"/>
<evidence type="ECO:0000256" key="4">
    <source>
        <dbReference type="SAM" id="SignalP"/>
    </source>
</evidence>
<feature type="signal peptide" evidence="4">
    <location>
        <begin position="1"/>
        <end position="16"/>
    </location>
</feature>
<evidence type="ECO:0000259" key="5">
    <source>
        <dbReference type="Pfam" id="PF00127"/>
    </source>
</evidence>
<dbReference type="Gene3D" id="2.60.40.420">
    <property type="entry name" value="Cupredoxins - blue copper proteins"/>
    <property type="match status" value="1"/>
</dbReference>
<evidence type="ECO:0000313" key="7">
    <source>
        <dbReference type="Proteomes" id="UP000077266"/>
    </source>
</evidence>
<dbReference type="GO" id="GO:0005507">
    <property type="term" value="F:copper ion binding"/>
    <property type="evidence" value="ECO:0007669"/>
    <property type="project" value="InterPro"/>
</dbReference>
<keyword evidence="2" id="KW-0186">Copper</keyword>
<evidence type="ECO:0000256" key="3">
    <source>
        <dbReference type="SAM" id="MobiDB-lite"/>
    </source>
</evidence>
<protein>
    <recommendedName>
        <fullName evidence="5">Blue (type 1) copper domain-containing protein</fullName>
    </recommendedName>
</protein>
<dbReference type="InterPro" id="IPR008972">
    <property type="entry name" value="Cupredoxin"/>
</dbReference>
<feature type="compositionally biased region" description="Low complexity" evidence="3">
    <location>
        <begin position="128"/>
        <end position="163"/>
    </location>
</feature>
<proteinExistence type="predicted"/>
<dbReference type="InterPro" id="IPR052953">
    <property type="entry name" value="Ser-rich/MCO-related"/>
</dbReference>
<keyword evidence="4" id="KW-0732">Signal</keyword>